<dbReference type="Proteomes" id="UP001177023">
    <property type="component" value="Unassembled WGS sequence"/>
</dbReference>
<keyword evidence="1" id="KW-0812">Transmembrane</keyword>
<evidence type="ECO:0000313" key="2">
    <source>
        <dbReference type="EMBL" id="CAJ0580369.1"/>
    </source>
</evidence>
<keyword evidence="1" id="KW-1133">Transmembrane helix</keyword>
<reference evidence="2" key="1">
    <citation type="submission" date="2023-06" db="EMBL/GenBank/DDBJ databases">
        <authorList>
            <person name="Delattre M."/>
        </authorList>
    </citation>
    <scope>NUCLEOTIDE SEQUENCE</scope>
    <source>
        <strain evidence="2">AF72</strain>
    </source>
</reference>
<protein>
    <submittedName>
        <fullName evidence="2">Uncharacterized protein</fullName>
    </submittedName>
</protein>
<dbReference type="AlphaFoldDB" id="A0AA36G5Q2"/>
<evidence type="ECO:0000313" key="3">
    <source>
        <dbReference type="Proteomes" id="UP001177023"/>
    </source>
</evidence>
<feature type="non-terminal residue" evidence="2">
    <location>
        <position position="1"/>
    </location>
</feature>
<proteinExistence type="predicted"/>
<keyword evidence="1" id="KW-0472">Membrane</keyword>
<gene>
    <name evidence="2" type="ORF">MSPICULIGERA_LOCUS18567</name>
</gene>
<organism evidence="2 3">
    <name type="scientific">Mesorhabditis spiculigera</name>
    <dbReference type="NCBI Taxonomy" id="96644"/>
    <lineage>
        <taxon>Eukaryota</taxon>
        <taxon>Metazoa</taxon>
        <taxon>Ecdysozoa</taxon>
        <taxon>Nematoda</taxon>
        <taxon>Chromadorea</taxon>
        <taxon>Rhabditida</taxon>
        <taxon>Rhabditina</taxon>
        <taxon>Rhabditomorpha</taxon>
        <taxon>Rhabditoidea</taxon>
        <taxon>Rhabditidae</taxon>
        <taxon>Mesorhabditinae</taxon>
        <taxon>Mesorhabditis</taxon>
    </lineage>
</organism>
<sequence>MALWKINCLTLPRLPVNLAVKKSISQFKNPPNLTIRDEALGNLIYSRNISRNNRFAAAVAPQQGDTPLRFLTRRLGHAYEVYPLLGLMGFWVALVGVFGYLSLTKVELWIDRSTESAPWDWSRIRNNYWKKQTFGLGQNFESTHKRLPIMEQLQDEMLEAAKQRGTRH</sequence>
<evidence type="ECO:0000256" key="1">
    <source>
        <dbReference type="SAM" id="Phobius"/>
    </source>
</evidence>
<name>A0AA36G5Q2_9BILA</name>
<comment type="caution">
    <text evidence="2">The sequence shown here is derived from an EMBL/GenBank/DDBJ whole genome shotgun (WGS) entry which is preliminary data.</text>
</comment>
<feature type="transmembrane region" description="Helical" evidence="1">
    <location>
        <begin position="81"/>
        <end position="103"/>
    </location>
</feature>
<accession>A0AA36G5Q2</accession>
<dbReference type="EMBL" id="CATQJA010002659">
    <property type="protein sequence ID" value="CAJ0580369.1"/>
    <property type="molecule type" value="Genomic_DNA"/>
</dbReference>
<keyword evidence="3" id="KW-1185">Reference proteome</keyword>